<dbReference type="EC" id="1.11.1.26" evidence="2"/>
<evidence type="ECO:0000256" key="4">
    <source>
        <dbReference type="ARBA" id="ARBA00022559"/>
    </source>
</evidence>
<protein>
    <recommendedName>
        <fullName evidence="3">Alkyl hydroperoxide reductase C</fullName>
        <ecNumber evidence="2">1.11.1.26</ecNumber>
    </recommendedName>
    <alternativeName>
        <fullName evidence="8">Peroxiredoxin</fullName>
    </alternativeName>
</protein>
<dbReference type="RefSeq" id="WP_085053346.1">
    <property type="nucleotide sequence ID" value="NZ_LNQR01000103.1"/>
</dbReference>
<dbReference type="Pfam" id="PF00578">
    <property type="entry name" value="AhpC-TSA"/>
    <property type="match status" value="1"/>
</dbReference>
<organism evidence="11 12">
    <name type="scientific">Candidatus Magnetominusculus xianensis</name>
    <dbReference type="NCBI Taxonomy" id="1748249"/>
    <lineage>
        <taxon>Bacteria</taxon>
        <taxon>Pseudomonadati</taxon>
        <taxon>Nitrospirota</taxon>
        <taxon>Nitrospiria</taxon>
        <taxon>Nitrospirales</taxon>
        <taxon>Nitrospiraceae</taxon>
        <taxon>Candidatus Magnetominusculus</taxon>
    </lineage>
</organism>
<sequence length="209" mass="23172">MCDELDYDDVCCGLKVGQKVPDFKIDIYDPVKKDFGEISLEALKNEGKWTVLVFYPADFTFVCATEFSALAGLYDDFKKCGAEVITVSTDTKFTHLAWHKDEKSLEGVKYPMGADRNTALSRLFGVYDECSGLDLRGSFIISPDGTLLNAEINFYNLGRNMDELLRKVKANIYLSKHGAEACPAKWKAEGDKTLKPGADLVGKVAEALK</sequence>
<evidence type="ECO:0000256" key="7">
    <source>
        <dbReference type="ARBA" id="ARBA00023284"/>
    </source>
</evidence>
<dbReference type="EMBL" id="LNQR01000103">
    <property type="protein sequence ID" value="KWT79628.1"/>
    <property type="molecule type" value="Genomic_DNA"/>
</dbReference>
<evidence type="ECO:0000256" key="6">
    <source>
        <dbReference type="ARBA" id="ARBA00023002"/>
    </source>
</evidence>
<dbReference type="GO" id="GO:0004601">
    <property type="term" value="F:peroxidase activity"/>
    <property type="evidence" value="ECO:0007669"/>
    <property type="project" value="UniProtKB-KW"/>
</dbReference>
<dbReference type="PROSITE" id="PS51352">
    <property type="entry name" value="THIOREDOXIN_2"/>
    <property type="match status" value="1"/>
</dbReference>
<evidence type="ECO:0000256" key="8">
    <source>
        <dbReference type="ARBA" id="ARBA00032077"/>
    </source>
</evidence>
<comment type="caution">
    <text evidence="11">The sequence shown here is derived from an EMBL/GenBank/DDBJ whole genome shotgun (WGS) entry which is preliminary data.</text>
</comment>
<evidence type="ECO:0000256" key="2">
    <source>
        <dbReference type="ARBA" id="ARBA00013021"/>
    </source>
</evidence>
<dbReference type="PIRSF" id="PIRSF000239">
    <property type="entry name" value="AHPC"/>
    <property type="match status" value="1"/>
</dbReference>
<evidence type="ECO:0000256" key="9">
    <source>
        <dbReference type="ARBA" id="ARBA00047572"/>
    </source>
</evidence>
<comment type="catalytic activity">
    <reaction evidence="9">
        <text>a hydroperoxide + NADH + H(+) = an alcohol + NAD(+) + H2O</text>
        <dbReference type="Rhea" id="RHEA:62628"/>
        <dbReference type="ChEBI" id="CHEBI:15377"/>
        <dbReference type="ChEBI" id="CHEBI:15378"/>
        <dbReference type="ChEBI" id="CHEBI:30879"/>
        <dbReference type="ChEBI" id="CHEBI:35924"/>
        <dbReference type="ChEBI" id="CHEBI:57540"/>
        <dbReference type="ChEBI" id="CHEBI:57945"/>
        <dbReference type="EC" id="1.11.1.26"/>
    </reaction>
</comment>
<dbReference type="InterPro" id="IPR013766">
    <property type="entry name" value="Thioredoxin_domain"/>
</dbReference>
<reference evidence="11 12" key="1">
    <citation type="submission" date="2015-11" db="EMBL/GenBank/DDBJ databases">
        <authorList>
            <person name="Lin W."/>
        </authorList>
    </citation>
    <scope>NUCLEOTIDE SEQUENCE [LARGE SCALE GENOMIC DNA]</scope>
    <source>
        <strain evidence="11 12">HCH-1</strain>
    </source>
</reference>
<keyword evidence="4 11" id="KW-0575">Peroxidase</keyword>
<keyword evidence="12" id="KW-1185">Reference proteome</keyword>
<gene>
    <name evidence="11" type="ORF">ASN18_2725</name>
</gene>
<evidence type="ECO:0000256" key="3">
    <source>
        <dbReference type="ARBA" id="ARBA00017462"/>
    </source>
</evidence>
<dbReference type="PANTHER" id="PTHR10681">
    <property type="entry name" value="THIOREDOXIN PEROXIDASE"/>
    <property type="match status" value="1"/>
</dbReference>
<dbReference type="InterPro" id="IPR000866">
    <property type="entry name" value="AhpC/TSA"/>
</dbReference>
<dbReference type="SUPFAM" id="SSF52833">
    <property type="entry name" value="Thioredoxin-like"/>
    <property type="match status" value="1"/>
</dbReference>
<name>A0ABR5SCC4_9BACT</name>
<evidence type="ECO:0000256" key="5">
    <source>
        <dbReference type="ARBA" id="ARBA00022862"/>
    </source>
</evidence>
<keyword evidence="6 11" id="KW-0560">Oxidoreductase</keyword>
<evidence type="ECO:0000256" key="1">
    <source>
        <dbReference type="ARBA" id="ARBA00011654"/>
    </source>
</evidence>
<comment type="subunit">
    <text evidence="1">Homodimer; disulfide-linked, upon oxidation. 5 homodimers assemble to form a ring-like decamer.</text>
</comment>
<keyword evidence="7" id="KW-0676">Redox-active center</keyword>
<evidence type="ECO:0000259" key="10">
    <source>
        <dbReference type="PROSITE" id="PS51352"/>
    </source>
</evidence>
<accession>A0ABR5SCC4</accession>
<proteinExistence type="predicted"/>
<evidence type="ECO:0000313" key="11">
    <source>
        <dbReference type="EMBL" id="KWT79628.1"/>
    </source>
</evidence>
<dbReference type="Gene3D" id="3.40.30.10">
    <property type="entry name" value="Glutaredoxin"/>
    <property type="match status" value="1"/>
</dbReference>
<dbReference type="InterPro" id="IPR024706">
    <property type="entry name" value="Peroxiredoxin_AhpC-typ"/>
</dbReference>
<evidence type="ECO:0000313" key="12">
    <source>
        <dbReference type="Proteomes" id="UP000060487"/>
    </source>
</evidence>
<feature type="domain" description="Thioredoxin" evidence="10">
    <location>
        <begin position="14"/>
        <end position="173"/>
    </location>
</feature>
<dbReference type="PANTHER" id="PTHR10681:SF121">
    <property type="entry name" value="ALKYL HYDROPEROXIDE REDUCTASE C"/>
    <property type="match status" value="1"/>
</dbReference>
<dbReference type="InterPro" id="IPR036249">
    <property type="entry name" value="Thioredoxin-like_sf"/>
</dbReference>
<dbReference type="InterPro" id="IPR050217">
    <property type="entry name" value="Peroxiredoxin"/>
</dbReference>
<dbReference type="Proteomes" id="UP000060487">
    <property type="component" value="Unassembled WGS sequence"/>
</dbReference>
<keyword evidence="5" id="KW-0049">Antioxidant</keyword>
<dbReference type="CDD" id="cd03015">
    <property type="entry name" value="PRX_Typ2cys"/>
    <property type="match status" value="1"/>
</dbReference>